<dbReference type="InterPro" id="IPR013362">
    <property type="entry name" value="Pilus_4_PilV"/>
</dbReference>
<sequence>MINRPLQGCRQSGFTLIEILVTAVIIAFGMLSLAGLQAKMTATQMESYQRAHALVLVEDMAARIATQRRAAEAGAYATTGTTTTVGAGDANDPSNDCRDEANLPAQDLCEWSQALKGVGTTGNDGRFLGAMLGARGCIDRINEDPATFLVTVAWQGLTETVSPSLNCGSGEYPDDTMRRVLAVRVTLADLD</sequence>
<dbReference type="STRING" id="768671.ThimaDRAFT_3743"/>
<keyword evidence="1" id="KW-0472">Membrane</keyword>
<keyword evidence="1" id="KW-1133">Transmembrane helix</keyword>
<dbReference type="OrthoDB" id="8929815at2"/>
<dbReference type="EMBL" id="AFWV01000013">
    <property type="protein sequence ID" value="EGV16914.1"/>
    <property type="molecule type" value="Genomic_DNA"/>
</dbReference>
<dbReference type="AlphaFoldDB" id="F9UFP0"/>
<keyword evidence="1" id="KW-0812">Transmembrane</keyword>
<dbReference type="eggNOG" id="COG4967">
    <property type="taxonomic scope" value="Bacteria"/>
</dbReference>
<protein>
    <submittedName>
        <fullName evidence="2">Type IV pilus modification protein PilV</fullName>
    </submittedName>
</protein>
<accession>F9UFP0</accession>
<feature type="transmembrane region" description="Helical" evidence="1">
    <location>
        <begin position="12"/>
        <end position="36"/>
    </location>
</feature>
<dbReference type="RefSeq" id="WP_007194615.1">
    <property type="nucleotide sequence ID" value="NZ_AFWV01000013.1"/>
</dbReference>
<name>F9UFP0_9GAMM</name>
<gene>
    <name evidence="2" type="ORF">ThimaDRAFT_3743</name>
</gene>
<proteinExistence type="predicted"/>
<dbReference type="Pfam" id="PF07963">
    <property type="entry name" value="N_methyl"/>
    <property type="match status" value="1"/>
</dbReference>
<reference evidence="2 3" key="1">
    <citation type="submission" date="2011-06" db="EMBL/GenBank/DDBJ databases">
        <title>The draft genome of Thiocapsa marina 5811.</title>
        <authorList>
            <consortium name="US DOE Joint Genome Institute (JGI-PGF)"/>
            <person name="Lucas S."/>
            <person name="Han J."/>
            <person name="Cheng J.-F."/>
            <person name="Goodwin L."/>
            <person name="Pitluck S."/>
            <person name="Peters L."/>
            <person name="Land M.L."/>
            <person name="Hauser L."/>
            <person name="Vogl K."/>
            <person name="Liu Z."/>
            <person name="Imhoff J."/>
            <person name="Thiel V."/>
            <person name="Frigaard N.-U."/>
            <person name="Bryant D."/>
            <person name="Woyke T.J."/>
        </authorList>
    </citation>
    <scope>NUCLEOTIDE SEQUENCE [LARGE SCALE GENOMIC DNA]</scope>
    <source>
        <strain evidence="2 3">5811</strain>
    </source>
</reference>
<evidence type="ECO:0000313" key="3">
    <source>
        <dbReference type="Proteomes" id="UP000005459"/>
    </source>
</evidence>
<organism evidence="2 3">
    <name type="scientific">Thiocapsa marina 5811</name>
    <dbReference type="NCBI Taxonomy" id="768671"/>
    <lineage>
        <taxon>Bacteria</taxon>
        <taxon>Pseudomonadati</taxon>
        <taxon>Pseudomonadota</taxon>
        <taxon>Gammaproteobacteria</taxon>
        <taxon>Chromatiales</taxon>
        <taxon>Chromatiaceae</taxon>
        <taxon>Thiocapsa</taxon>
    </lineage>
</organism>
<dbReference type="NCBIfam" id="TIGR02523">
    <property type="entry name" value="type_IV_pilV"/>
    <property type="match status" value="1"/>
</dbReference>
<evidence type="ECO:0000256" key="1">
    <source>
        <dbReference type="SAM" id="Phobius"/>
    </source>
</evidence>
<evidence type="ECO:0000313" key="2">
    <source>
        <dbReference type="EMBL" id="EGV16914.1"/>
    </source>
</evidence>
<dbReference type="NCBIfam" id="TIGR02532">
    <property type="entry name" value="IV_pilin_GFxxxE"/>
    <property type="match status" value="1"/>
</dbReference>
<dbReference type="Proteomes" id="UP000005459">
    <property type="component" value="Unassembled WGS sequence"/>
</dbReference>
<keyword evidence="3" id="KW-1185">Reference proteome</keyword>
<dbReference type="InterPro" id="IPR012902">
    <property type="entry name" value="N_methyl_site"/>
</dbReference>